<gene>
    <name evidence="3" type="ORF">THTE_3679</name>
</gene>
<dbReference type="Proteomes" id="UP000215086">
    <property type="component" value="Chromosome"/>
</dbReference>
<protein>
    <recommendedName>
        <fullName evidence="2">CAAX prenyl protease 2/Lysostaphin resistance protein A-like domain-containing protein</fullName>
    </recommendedName>
</protein>
<organism evidence="3 4">
    <name type="scientific">Thermogutta terrifontis</name>
    <dbReference type="NCBI Taxonomy" id="1331910"/>
    <lineage>
        <taxon>Bacteria</taxon>
        <taxon>Pseudomonadati</taxon>
        <taxon>Planctomycetota</taxon>
        <taxon>Planctomycetia</taxon>
        <taxon>Pirellulales</taxon>
        <taxon>Thermoguttaceae</taxon>
        <taxon>Thermogutta</taxon>
    </lineage>
</organism>
<name>A0A286RJZ9_9BACT</name>
<dbReference type="InterPro" id="IPR003675">
    <property type="entry name" value="Rce1/LyrA-like_dom"/>
</dbReference>
<dbReference type="RefSeq" id="WP_095416104.1">
    <property type="nucleotide sequence ID" value="NZ_CP018477.1"/>
</dbReference>
<dbReference type="GO" id="GO:0080120">
    <property type="term" value="P:CAAX-box protein maturation"/>
    <property type="evidence" value="ECO:0007669"/>
    <property type="project" value="UniProtKB-ARBA"/>
</dbReference>
<feature type="transmembrane region" description="Helical" evidence="1">
    <location>
        <begin position="54"/>
        <end position="74"/>
    </location>
</feature>
<dbReference type="EMBL" id="CP018477">
    <property type="protein sequence ID" value="ASV76280.1"/>
    <property type="molecule type" value="Genomic_DNA"/>
</dbReference>
<feature type="transmembrane region" description="Helical" evidence="1">
    <location>
        <begin position="138"/>
        <end position="158"/>
    </location>
</feature>
<dbReference type="Pfam" id="PF02517">
    <property type="entry name" value="Rce1-like"/>
    <property type="match status" value="1"/>
</dbReference>
<accession>A0A286RJZ9</accession>
<dbReference type="GO" id="GO:0004175">
    <property type="term" value="F:endopeptidase activity"/>
    <property type="evidence" value="ECO:0007669"/>
    <property type="project" value="UniProtKB-ARBA"/>
</dbReference>
<evidence type="ECO:0000256" key="1">
    <source>
        <dbReference type="SAM" id="Phobius"/>
    </source>
</evidence>
<keyword evidence="1" id="KW-0472">Membrane</keyword>
<keyword evidence="1" id="KW-1133">Transmembrane helix</keyword>
<evidence type="ECO:0000259" key="2">
    <source>
        <dbReference type="Pfam" id="PF02517"/>
    </source>
</evidence>
<proteinExistence type="predicted"/>
<feature type="transmembrane region" description="Helical" evidence="1">
    <location>
        <begin position="165"/>
        <end position="185"/>
    </location>
</feature>
<dbReference type="PANTHER" id="PTHR43592:SF15">
    <property type="entry name" value="CAAX AMINO TERMINAL PROTEASE FAMILY PROTEIN"/>
    <property type="match status" value="1"/>
</dbReference>
<evidence type="ECO:0000313" key="3">
    <source>
        <dbReference type="EMBL" id="ASV76280.1"/>
    </source>
</evidence>
<sequence>MDIRDTDQPVAASRAVTAQLIVYGTLLECAIGLIAVVAGWLLRLPLWEVVEWDLSALGAGALATVPMLLLLPIVRYMPGRVFRELRHLMTQMIAPLFRPATIGEMAMISCVAGIGEEAFFRGIVQRGLATLLGTPDDLARGDLATILAIFAAAVLFGLAHPLSRIYVILTAILGVYLGILFALTGNLVVPMVAHGLYDFVAVVYLARFWPSDRAVQEQQDQAE</sequence>
<feature type="transmembrane region" description="Helical" evidence="1">
    <location>
        <begin position="20"/>
        <end position="42"/>
    </location>
</feature>
<dbReference type="PANTHER" id="PTHR43592">
    <property type="entry name" value="CAAX AMINO TERMINAL PROTEASE"/>
    <property type="match status" value="1"/>
</dbReference>
<dbReference type="KEGG" id="ttf:THTE_3679"/>
<feature type="transmembrane region" description="Helical" evidence="1">
    <location>
        <begin position="95"/>
        <end position="115"/>
    </location>
</feature>
<feature type="domain" description="CAAX prenyl protease 2/Lysostaphin resistance protein A-like" evidence="2">
    <location>
        <begin position="102"/>
        <end position="200"/>
    </location>
</feature>
<reference evidence="3 4" key="1">
    <citation type="journal article" name="Front. Microbiol.">
        <title>Sugar Metabolism of the First Thermophilic Planctomycete Thermogutta terrifontis: Comparative Genomic and Transcriptomic Approaches.</title>
        <authorList>
            <person name="Elcheninov A.G."/>
            <person name="Menzel P."/>
            <person name="Gudbergsdottir S.R."/>
            <person name="Slesarev A.I."/>
            <person name="Kadnikov V.V."/>
            <person name="Krogh A."/>
            <person name="Bonch-Osmolovskaya E.A."/>
            <person name="Peng X."/>
            <person name="Kublanov I.V."/>
        </authorList>
    </citation>
    <scope>NUCLEOTIDE SEQUENCE [LARGE SCALE GENOMIC DNA]</scope>
    <source>
        <strain evidence="3 4">R1</strain>
    </source>
</reference>
<evidence type="ECO:0000313" key="4">
    <source>
        <dbReference type="Proteomes" id="UP000215086"/>
    </source>
</evidence>
<keyword evidence="1" id="KW-0812">Transmembrane</keyword>
<keyword evidence="4" id="KW-1185">Reference proteome</keyword>
<dbReference type="OrthoDB" id="118729at2"/>
<dbReference type="AlphaFoldDB" id="A0A286RJZ9"/>